<protein>
    <submittedName>
        <fullName evidence="2">Uncharacterized protein</fullName>
    </submittedName>
</protein>
<reference evidence="2 3" key="1">
    <citation type="submission" date="2024-06" db="EMBL/GenBank/DDBJ databases">
        <authorList>
            <person name="Kaempfer P."/>
            <person name="Viver T."/>
        </authorList>
    </citation>
    <scope>NUCLEOTIDE SEQUENCE [LARGE SCALE GENOMIC DNA]</scope>
    <source>
        <strain evidence="2 3">ST-75</strain>
    </source>
</reference>
<evidence type="ECO:0000313" key="2">
    <source>
        <dbReference type="EMBL" id="MFL9835930.1"/>
    </source>
</evidence>
<dbReference type="EMBL" id="JBELQB010000001">
    <property type="protein sequence ID" value="MFL9835930.1"/>
    <property type="molecule type" value="Genomic_DNA"/>
</dbReference>
<sequence length="65" mass="7562">MNNPNRKPDQDPIPKNIVPNQEPKPIPQKNRRSNLGQWDEKDVTEGSRLTPDNEKKQENKTNSKE</sequence>
<dbReference type="Proteomes" id="UP001629059">
    <property type="component" value="Unassembled WGS sequence"/>
</dbReference>
<feature type="region of interest" description="Disordered" evidence="1">
    <location>
        <begin position="1"/>
        <end position="65"/>
    </location>
</feature>
<dbReference type="RefSeq" id="WP_408072851.1">
    <property type="nucleotide sequence ID" value="NZ_JBELQB010000001.1"/>
</dbReference>
<proteinExistence type="predicted"/>
<keyword evidence="3" id="KW-1185">Reference proteome</keyword>
<evidence type="ECO:0000256" key="1">
    <source>
        <dbReference type="SAM" id="MobiDB-lite"/>
    </source>
</evidence>
<comment type="caution">
    <text evidence="2">The sequence shown here is derived from an EMBL/GenBank/DDBJ whole genome shotgun (WGS) entry which is preliminary data.</text>
</comment>
<feature type="compositionally biased region" description="Basic and acidic residues" evidence="1">
    <location>
        <begin position="1"/>
        <end position="12"/>
    </location>
</feature>
<organism evidence="2 3">
    <name type="scientific">Flavobacterium rhizophilum</name>
    <dbReference type="NCBI Taxonomy" id="3163296"/>
    <lineage>
        <taxon>Bacteria</taxon>
        <taxon>Pseudomonadati</taxon>
        <taxon>Bacteroidota</taxon>
        <taxon>Flavobacteriia</taxon>
        <taxon>Flavobacteriales</taxon>
        <taxon>Flavobacteriaceae</taxon>
        <taxon>Flavobacterium</taxon>
    </lineage>
</organism>
<feature type="compositionally biased region" description="Basic and acidic residues" evidence="1">
    <location>
        <begin position="38"/>
        <end position="65"/>
    </location>
</feature>
<evidence type="ECO:0000313" key="3">
    <source>
        <dbReference type="Proteomes" id="UP001629059"/>
    </source>
</evidence>
<name>A0ABW8Y7P7_9FLAO</name>
<gene>
    <name evidence="2" type="ORF">ABS768_00375</name>
</gene>
<accession>A0ABW8Y7P7</accession>